<name>A0A5K7YJL3_9BACT</name>
<dbReference type="Proteomes" id="UP000427906">
    <property type="component" value="Chromosome"/>
</dbReference>
<accession>A0A5K7YJL3</accession>
<evidence type="ECO:0000313" key="2">
    <source>
        <dbReference type="Proteomes" id="UP000427906"/>
    </source>
</evidence>
<dbReference type="KEGG" id="dalk:DSCA_33260"/>
<reference evidence="1 2" key="1">
    <citation type="submission" date="2019-11" db="EMBL/GenBank/DDBJ databases">
        <title>Comparative genomics of hydrocarbon-degrading Desulfosarcina strains.</title>
        <authorList>
            <person name="Watanabe M."/>
            <person name="Kojima H."/>
            <person name="Fukui M."/>
        </authorList>
    </citation>
    <scope>NUCLEOTIDE SEQUENCE [LARGE SCALE GENOMIC DNA]</scope>
    <source>
        <strain evidence="1 2">PL12</strain>
    </source>
</reference>
<gene>
    <name evidence="1" type="ORF">DSCA_33260</name>
</gene>
<sequence>MERRDIVPNERECISQCIMKFWSGSDRPVENRDERYERCLTHCNVCGSA</sequence>
<dbReference type="OrthoDB" id="5422235at2"/>
<dbReference type="AlphaFoldDB" id="A0A5K7YJL3"/>
<organism evidence="1 2">
    <name type="scientific">Desulfosarcina alkanivorans</name>
    <dbReference type="NCBI Taxonomy" id="571177"/>
    <lineage>
        <taxon>Bacteria</taxon>
        <taxon>Pseudomonadati</taxon>
        <taxon>Thermodesulfobacteriota</taxon>
        <taxon>Desulfobacteria</taxon>
        <taxon>Desulfobacterales</taxon>
        <taxon>Desulfosarcinaceae</taxon>
        <taxon>Desulfosarcina</taxon>
    </lineage>
</organism>
<proteinExistence type="predicted"/>
<keyword evidence="2" id="KW-1185">Reference proteome</keyword>
<protein>
    <submittedName>
        <fullName evidence="1">Uncharacterized protein</fullName>
    </submittedName>
</protein>
<evidence type="ECO:0000313" key="1">
    <source>
        <dbReference type="EMBL" id="BBO69396.1"/>
    </source>
</evidence>
<dbReference type="RefSeq" id="WP_155317439.1">
    <property type="nucleotide sequence ID" value="NZ_AP021874.1"/>
</dbReference>
<dbReference type="EMBL" id="AP021874">
    <property type="protein sequence ID" value="BBO69396.1"/>
    <property type="molecule type" value="Genomic_DNA"/>
</dbReference>